<keyword evidence="2" id="KW-1185">Reference proteome</keyword>
<gene>
    <name evidence="1" type="ORF">FNAPI_1386</name>
</gene>
<accession>A0A8H5NHV6</accession>
<sequence length="166" mass="18291">MSDGPPPTPSKRQRAKSLEDLGIPQDAQFESSLPYIRFFGSALTVASTLIATNPETPINVPTFSYKFPFINSKKCTNCDKNIYIRVPAIMNGNYMDIFSIFKAIDKMLKDGAARFQDAHKLGIVKTTVPDSTETNSTKFNSTTLTKLGQRSEVPANTPALTHDDIV</sequence>
<dbReference type="AlphaFoldDB" id="A0A8H5NHV6"/>
<name>A0A8H5NHV6_9HYPO</name>
<protein>
    <submittedName>
        <fullName evidence="1">Uncharacterized protein</fullName>
    </submittedName>
</protein>
<reference evidence="1 2" key="1">
    <citation type="submission" date="2020-05" db="EMBL/GenBank/DDBJ databases">
        <title>Identification and distribution of gene clusters putatively required for synthesis of sphingolipid metabolism inhibitors in phylogenetically diverse species of the filamentous fungus Fusarium.</title>
        <authorList>
            <person name="Kim H.-S."/>
            <person name="Busman M."/>
            <person name="Brown D.W."/>
            <person name="Divon H."/>
            <person name="Uhlig S."/>
            <person name="Proctor R.H."/>
        </authorList>
    </citation>
    <scope>NUCLEOTIDE SEQUENCE [LARGE SCALE GENOMIC DNA]</scope>
    <source>
        <strain evidence="1 2">NRRL 25196</strain>
    </source>
</reference>
<evidence type="ECO:0000313" key="1">
    <source>
        <dbReference type="EMBL" id="KAF5565989.1"/>
    </source>
</evidence>
<organism evidence="1 2">
    <name type="scientific">Fusarium napiforme</name>
    <dbReference type="NCBI Taxonomy" id="42672"/>
    <lineage>
        <taxon>Eukaryota</taxon>
        <taxon>Fungi</taxon>
        <taxon>Dikarya</taxon>
        <taxon>Ascomycota</taxon>
        <taxon>Pezizomycotina</taxon>
        <taxon>Sordariomycetes</taxon>
        <taxon>Hypocreomycetidae</taxon>
        <taxon>Hypocreales</taxon>
        <taxon>Nectriaceae</taxon>
        <taxon>Fusarium</taxon>
        <taxon>Fusarium fujikuroi species complex</taxon>
    </lineage>
</organism>
<evidence type="ECO:0000313" key="2">
    <source>
        <dbReference type="Proteomes" id="UP000574317"/>
    </source>
</evidence>
<dbReference type="Proteomes" id="UP000574317">
    <property type="component" value="Unassembled WGS sequence"/>
</dbReference>
<comment type="caution">
    <text evidence="1">The sequence shown here is derived from an EMBL/GenBank/DDBJ whole genome shotgun (WGS) entry which is preliminary data.</text>
</comment>
<proteinExistence type="predicted"/>
<dbReference type="EMBL" id="JAAOAO010000050">
    <property type="protein sequence ID" value="KAF5565989.1"/>
    <property type="molecule type" value="Genomic_DNA"/>
</dbReference>